<feature type="signal peptide" evidence="1">
    <location>
        <begin position="1"/>
        <end position="19"/>
    </location>
</feature>
<dbReference type="AlphaFoldDB" id="A0A9X1VNE8"/>
<dbReference type="Proteomes" id="UP001139193">
    <property type="component" value="Unassembled WGS sequence"/>
</dbReference>
<gene>
    <name evidence="3" type="ORF">MON38_18255</name>
</gene>
<comment type="caution">
    <text evidence="3">The sequence shown here is derived from an EMBL/GenBank/DDBJ whole genome shotgun (WGS) entry which is preliminary data.</text>
</comment>
<dbReference type="Pfam" id="PF18962">
    <property type="entry name" value="Por_Secre_tail"/>
    <property type="match status" value="1"/>
</dbReference>
<feature type="chain" id="PRO_5040721082" evidence="1">
    <location>
        <begin position="20"/>
        <end position="246"/>
    </location>
</feature>
<dbReference type="RefSeq" id="WP_241937599.1">
    <property type="nucleotide sequence ID" value="NZ_JALBGC010000005.1"/>
</dbReference>
<evidence type="ECO:0000313" key="4">
    <source>
        <dbReference type="Proteomes" id="UP001139193"/>
    </source>
</evidence>
<proteinExistence type="predicted"/>
<accession>A0A9X1VNE8</accession>
<dbReference type="EMBL" id="JALBGC010000005">
    <property type="protein sequence ID" value="MCI1189371.1"/>
    <property type="molecule type" value="Genomic_DNA"/>
</dbReference>
<evidence type="ECO:0000313" key="3">
    <source>
        <dbReference type="EMBL" id="MCI1189371.1"/>
    </source>
</evidence>
<dbReference type="NCBIfam" id="TIGR04183">
    <property type="entry name" value="Por_Secre_tail"/>
    <property type="match status" value="1"/>
</dbReference>
<feature type="domain" description="Secretion system C-terminal sorting" evidence="2">
    <location>
        <begin position="183"/>
        <end position="241"/>
    </location>
</feature>
<dbReference type="InterPro" id="IPR026444">
    <property type="entry name" value="Secre_tail"/>
</dbReference>
<keyword evidence="4" id="KW-1185">Reference proteome</keyword>
<evidence type="ECO:0000256" key="1">
    <source>
        <dbReference type="SAM" id="SignalP"/>
    </source>
</evidence>
<reference evidence="3" key="1">
    <citation type="submission" date="2022-03" db="EMBL/GenBank/DDBJ databases">
        <title>Bacterial whole genome sequence for Hymenobacter sp. DH14.</title>
        <authorList>
            <person name="Le V."/>
        </authorList>
    </citation>
    <scope>NUCLEOTIDE SEQUENCE</scope>
    <source>
        <strain evidence="3">DH14</strain>
    </source>
</reference>
<keyword evidence="1" id="KW-0732">Signal</keyword>
<sequence>MKQLLLSLGVVLLSLPGHAQFTRTYNGALTLTNPTIPGDRLFRDGTTVVCGAAKAYPGTSAAAGVHYNTYTVANTSATATNCVTITLAPNCTDASGSPLFVSVYTNAFNPANLTTNYKSDMGSSTAIGTPLAMGVTLAANERVVIVVSGVTATSICNAYSLTVAAPIALPVTAGRDLTAKLSIYPNPVADLLHITASKAGSYTLYNALGAVVRRINSPEVSLADLPTGIYQLQHNDTKETVRVVKD</sequence>
<organism evidence="3 4">
    <name type="scientific">Hymenobacter cyanobacteriorum</name>
    <dbReference type="NCBI Taxonomy" id="2926463"/>
    <lineage>
        <taxon>Bacteria</taxon>
        <taxon>Pseudomonadati</taxon>
        <taxon>Bacteroidota</taxon>
        <taxon>Cytophagia</taxon>
        <taxon>Cytophagales</taxon>
        <taxon>Hymenobacteraceae</taxon>
        <taxon>Hymenobacter</taxon>
    </lineage>
</organism>
<protein>
    <submittedName>
        <fullName evidence="3">T9SS type A sorting domain-containing protein</fullName>
    </submittedName>
</protein>
<evidence type="ECO:0000259" key="2">
    <source>
        <dbReference type="Pfam" id="PF18962"/>
    </source>
</evidence>
<name>A0A9X1VNE8_9BACT</name>